<dbReference type="InterPro" id="IPR032710">
    <property type="entry name" value="NTF2-like_dom_sf"/>
</dbReference>
<gene>
    <name evidence="2" type="ORF">A2714_02135</name>
</gene>
<accession>A0A1F7Y3X0</accession>
<evidence type="ECO:0000313" key="3">
    <source>
        <dbReference type="Proteomes" id="UP000178419"/>
    </source>
</evidence>
<dbReference type="Pfam" id="PF14534">
    <property type="entry name" value="DUF4440"/>
    <property type="match status" value="1"/>
</dbReference>
<dbReference type="EMBL" id="MGGE01000012">
    <property type="protein sequence ID" value="OGM21609.1"/>
    <property type="molecule type" value="Genomic_DNA"/>
</dbReference>
<organism evidence="2 3">
    <name type="scientific">Candidatus Woesebacteria bacterium RIFCSPHIGHO2_01_FULL_38_9</name>
    <dbReference type="NCBI Taxonomy" id="1802492"/>
    <lineage>
        <taxon>Bacteria</taxon>
        <taxon>Candidatus Woeseibacteriota</taxon>
    </lineage>
</organism>
<name>A0A1F7Y3X0_9BACT</name>
<sequence>MIINKLNEIDEIINRETKAWDTKDVELLLSIFHPDIVWFWPKKNDSHNPLDWESPLGKFNYERWKGIYLEMFSKYKLLKNDRKTVDIKMTKDGNGAFAVVDIDTTWEGEGGKKIHWFGRTGKTYVKRDQEWKLISHFGPLLY</sequence>
<dbReference type="InterPro" id="IPR027843">
    <property type="entry name" value="DUF4440"/>
</dbReference>
<reference evidence="2 3" key="1">
    <citation type="journal article" date="2016" name="Nat. Commun.">
        <title>Thousands of microbial genomes shed light on interconnected biogeochemical processes in an aquifer system.</title>
        <authorList>
            <person name="Anantharaman K."/>
            <person name="Brown C.T."/>
            <person name="Hug L.A."/>
            <person name="Sharon I."/>
            <person name="Castelle C.J."/>
            <person name="Probst A.J."/>
            <person name="Thomas B.C."/>
            <person name="Singh A."/>
            <person name="Wilkins M.J."/>
            <person name="Karaoz U."/>
            <person name="Brodie E.L."/>
            <person name="Williams K.H."/>
            <person name="Hubbard S.S."/>
            <person name="Banfield J.F."/>
        </authorList>
    </citation>
    <scope>NUCLEOTIDE SEQUENCE [LARGE SCALE GENOMIC DNA]</scope>
</reference>
<evidence type="ECO:0000259" key="1">
    <source>
        <dbReference type="Pfam" id="PF14534"/>
    </source>
</evidence>
<dbReference type="CDD" id="cd00531">
    <property type="entry name" value="NTF2_like"/>
    <property type="match status" value="1"/>
</dbReference>
<comment type="caution">
    <text evidence="2">The sequence shown here is derived from an EMBL/GenBank/DDBJ whole genome shotgun (WGS) entry which is preliminary data.</text>
</comment>
<proteinExistence type="predicted"/>
<dbReference type="Proteomes" id="UP000178419">
    <property type="component" value="Unassembled WGS sequence"/>
</dbReference>
<evidence type="ECO:0000313" key="2">
    <source>
        <dbReference type="EMBL" id="OGM21609.1"/>
    </source>
</evidence>
<dbReference type="Gene3D" id="3.10.450.50">
    <property type="match status" value="1"/>
</dbReference>
<dbReference type="AlphaFoldDB" id="A0A1F7Y3X0"/>
<feature type="domain" description="DUF4440" evidence="1">
    <location>
        <begin position="9"/>
        <end position="133"/>
    </location>
</feature>
<protein>
    <recommendedName>
        <fullName evidence="1">DUF4440 domain-containing protein</fullName>
    </recommendedName>
</protein>
<dbReference type="SUPFAM" id="SSF54427">
    <property type="entry name" value="NTF2-like"/>
    <property type="match status" value="1"/>
</dbReference>